<dbReference type="InterPro" id="IPR001412">
    <property type="entry name" value="aa-tRNA-synth_I_CS"/>
</dbReference>
<dbReference type="OrthoDB" id="10264412at2759"/>
<dbReference type="NCBIfam" id="TIGR00392">
    <property type="entry name" value="ileS"/>
    <property type="match status" value="1"/>
</dbReference>
<dbReference type="Gene3D" id="1.10.10.830">
    <property type="entry name" value="Ile-tRNA synthetase CP2 domain-like"/>
    <property type="match status" value="1"/>
</dbReference>
<dbReference type="OMA" id="PVYWGTE"/>
<dbReference type="EMBL" id="CP002498">
    <property type="protein sequence ID" value="AET38258.1"/>
    <property type="molecule type" value="Genomic_DNA"/>
</dbReference>
<dbReference type="InterPro" id="IPR009080">
    <property type="entry name" value="tRNAsynth_Ia_anticodon-bd"/>
</dbReference>
<keyword evidence="4 9" id="KW-0547">Nucleotide-binding</keyword>
<evidence type="ECO:0000256" key="5">
    <source>
        <dbReference type="ARBA" id="ARBA00022840"/>
    </source>
</evidence>
<keyword evidence="3 9" id="KW-0436">Ligase</keyword>
<dbReference type="SUPFAM" id="SSF52374">
    <property type="entry name" value="Nucleotidylyl transferase"/>
    <property type="match status" value="1"/>
</dbReference>
<dbReference type="Gene3D" id="1.10.730.20">
    <property type="match status" value="1"/>
</dbReference>
<evidence type="ECO:0000256" key="7">
    <source>
        <dbReference type="ARBA" id="ARBA00023146"/>
    </source>
</evidence>
<dbReference type="InterPro" id="IPR009008">
    <property type="entry name" value="Val/Leu/Ile-tRNA-synth_edit"/>
</dbReference>
<dbReference type="InterPro" id="IPR013155">
    <property type="entry name" value="M/V/L/I-tRNA-synth_anticd-bd"/>
</dbReference>
<sequence>MFLFIRRYSAHSYQKTLRLPRTKFANRSDLRKVFEELIPQCSEKVYQRQYKEFLDKISTIENDEDKVSFLKACLFVLHDGPPYANGDLHLGHALNKILKDITNRHQLLEGKYVFYKPGWDCHGLPIEIKALQKLSDDVSNISATKVRSVASKYALETVKTQMEQFQKFAIMTNWDDPYITMDRTFELDQLRVLQNMFSRGLIRRQRKPVYWGTETQTALAEGELEYKVDHVSTAAYIKFSLSNESCTALRKQFPSLGTDLPINCLVWTSTPWTLFSNMAICYNKGLEYSLIKLSEEILIVESNLWKTLAWGDSEVPVVISEIKGTNLHGLRYINSLMKDGVSRPLLHGDHVTKHTGTGLVHTAPGHGHDDYLVSVAHGLEVYSPVDHKGRYKLNELPPYLREILKDSDGRPMKVLDRNTTTTILLLLKRNGMLLYSHEYKHSYPYDWRSKKPVIIRSTPQWFADLRDVRSLSLKSLDNVTFVPSRGYNRLSSFIRGRTEWCISRQRSWGVPIPVLYRIDNPDEMLVNDEIISHIIETIAEKGIDSWFMESCPENMIDWLPSKYKDVAHLYFRGKDTIDVWFDSGSSWNVISRWYKNTLGLKKLPEPLSNVYLEGSDQHRGWFQSSLLTRVAALGKESTPFGAVVTHGFTLDGDGMKMSKSLGNVILPSSIILGDKNRNLPSLGVDGLRLLVAQADFTSDIVASSTVINHVAESLKKFRLTLRFILGNLQESETFNLLPFEKLRPVDLYVLSKLQDLNKSSKDLYDNFNFCKVLTDLQYHMNNNLSAFYFDIIKDSLYCDSSTALKRQQIQTTLFHIFDVYRAILAPIIPVMVQEAWNHLPKQWLINQKTGFVDPQESSSRRPRSQLNIPNSQSLVPKFEKNQLEILNKFNELFKKMPTLTKNSQVKLTLISQESLPFDEQEISDLTQAAEVRFSSDVLTFHTEQILTIQTTLENDVKVKIYVQKSSSHKCPRCWKNNSPVEDHLCARCASVVRDGL</sequence>
<evidence type="ECO:0000256" key="2">
    <source>
        <dbReference type="ARBA" id="ARBA00013165"/>
    </source>
</evidence>
<protein>
    <recommendedName>
        <fullName evidence="2">isoleucine--tRNA ligase</fullName>
        <ecNumber evidence="2">6.1.1.5</ecNumber>
    </recommendedName>
    <alternativeName>
        <fullName evidence="8">Isoleucyl-tRNA synthetase</fullName>
    </alternativeName>
</protein>
<keyword evidence="13" id="KW-1185">Reference proteome</keyword>
<dbReference type="FunCoup" id="G8JQA0">
    <property type="interactions" value="718"/>
</dbReference>
<evidence type="ECO:0000259" key="10">
    <source>
        <dbReference type="Pfam" id="PF00133"/>
    </source>
</evidence>
<evidence type="ECO:0000256" key="3">
    <source>
        <dbReference type="ARBA" id="ARBA00022598"/>
    </source>
</evidence>
<dbReference type="InterPro" id="IPR050081">
    <property type="entry name" value="Ile-tRNA_ligase"/>
</dbReference>
<dbReference type="Gene3D" id="3.90.740.10">
    <property type="entry name" value="Valyl/Leucyl/Isoleucyl-tRNA synthetase, editing domain"/>
    <property type="match status" value="1"/>
</dbReference>
<organism evidence="12 13">
    <name type="scientific">Eremothecium cymbalariae (strain CBS 270.75 / DBVPG 7215 / KCTC 17166 / NRRL Y-17582)</name>
    <name type="common">Yeast</name>
    <dbReference type="NCBI Taxonomy" id="931890"/>
    <lineage>
        <taxon>Eukaryota</taxon>
        <taxon>Fungi</taxon>
        <taxon>Dikarya</taxon>
        <taxon>Ascomycota</taxon>
        <taxon>Saccharomycotina</taxon>
        <taxon>Saccharomycetes</taxon>
        <taxon>Saccharomycetales</taxon>
        <taxon>Saccharomycetaceae</taxon>
        <taxon>Eremothecium</taxon>
    </lineage>
</organism>
<keyword evidence="6 9" id="KW-0648">Protein biosynthesis</keyword>
<proteinExistence type="inferred from homology"/>
<dbReference type="CDD" id="cd07960">
    <property type="entry name" value="Anticodon_Ia_Ile_BEm"/>
    <property type="match status" value="1"/>
</dbReference>
<dbReference type="InterPro" id="IPR014729">
    <property type="entry name" value="Rossmann-like_a/b/a_fold"/>
</dbReference>
<dbReference type="InterPro" id="IPR002301">
    <property type="entry name" value="Ile-tRNA-ligase"/>
</dbReference>
<dbReference type="PRINTS" id="PR00984">
    <property type="entry name" value="TRNASYNTHILE"/>
</dbReference>
<evidence type="ECO:0000313" key="12">
    <source>
        <dbReference type="EMBL" id="AET38258.1"/>
    </source>
</evidence>
<dbReference type="InterPro" id="IPR033708">
    <property type="entry name" value="Anticodon_Ile_BEm"/>
</dbReference>
<keyword evidence="5 9" id="KW-0067">ATP-binding</keyword>
<dbReference type="InParanoid" id="G8JQA0"/>
<feature type="domain" description="Methionyl/Valyl/Leucyl/Isoleucyl-tRNA synthetase anticodon-binding" evidence="11">
    <location>
        <begin position="746"/>
        <end position="847"/>
    </location>
</feature>
<dbReference type="PANTHER" id="PTHR42765:SF1">
    <property type="entry name" value="ISOLEUCINE--TRNA LIGASE, MITOCHONDRIAL"/>
    <property type="match status" value="1"/>
</dbReference>
<name>G8JQA0_ERECY</name>
<dbReference type="GO" id="GO:0002161">
    <property type="term" value="F:aminoacyl-tRNA deacylase activity"/>
    <property type="evidence" value="ECO:0007669"/>
    <property type="project" value="InterPro"/>
</dbReference>
<dbReference type="RefSeq" id="XP_003645075.1">
    <property type="nucleotide sequence ID" value="XM_003645027.1"/>
</dbReference>
<dbReference type="PANTHER" id="PTHR42765">
    <property type="entry name" value="SOLEUCYL-TRNA SYNTHETASE"/>
    <property type="match status" value="1"/>
</dbReference>
<dbReference type="GO" id="GO:0005739">
    <property type="term" value="C:mitochondrion"/>
    <property type="evidence" value="ECO:0007669"/>
    <property type="project" value="EnsemblFungi"/>
</dbReference>
<dbReference type="STRING" id="931890.G8JQA0"/>
<evidence type="ECO:0000313" key="13">
    <source>
        <dbReference type="Proteomes" id="UP000006790"/>
    </source>
</evidence>
<dbReference type="GO" id="GO:0006428">
    <property type="term" value="P:isoleucyl-tRNA aminoacylation"/>
    <property type="evidence" value="ECO:0007669"/>
    <property type="project" value="InterPro"/>
</dbReference>
<dbReference type="Pfam" id="PF00133">
    <property type="entry name" value="tRNA-synt_1"/>
    <property type="match status" value="1"/>
</dbReference>
<dbReference type="GO" id="GO:0032543">
    <property type="term" value="P:mitochondrial translation"/>
    <property type="evidence" value="ECO:0007669"/>
    <property type="project" value="EnsemblFungi"/>
</dbReference>
<feature type="domain" description="Aminoacyl-tRNA synthetase class Ia" evidence="10">
    <location>
        <begin position="74"/>
        <end position="700"/>
    </location>
</feature>
<dbReference type="GO" id="GO:0000049">
    <property type="term" value="F:tRNA binding"/>
    <property type="evidence" value="ECO:0007669"/>
    <property type="project" value="InterPro"/>
</dbReference>
<dbReference type="EC" id="6.1.1.5" evidence="2"/>
<dbReference type="GO" id="GO:0005524">
    <property type="term" value="F:ATP binding"/>
    <property type="evidence" value="ECO:0007669"/>
    <property type="project" value="UniProtKB-KW"/>
</dbReference>
<dbReference type="SUPFAM" id="SSF50677">
    <property type="entry name" value="ValRS/IleRS/LeuRS editing domain"/>
    <property type="match status" value="1"/>
</dbReference>
<dbReference type="eggNOG" id="KOG0433">
    <property type="taxonomic scope" value="Eukaryota"/>
</dbReference>
<evidence type="ECO:0000256" key="9">
    <source>
        <dbReference type="RuleBase" id="RU363035"/>
    </source>
</evidence>
<evidence type="ECO:0000256" key="4">
    <source>
        <dbReference type="ARBA" id="ARBA00022741"/>
    </source>
</evidence>
<dbReference type="PROSITE" id="PS00178">
    <property type="entry name" value="AA_TRNA_LIGASE_I"/>
    <property type="match status" value="1"/>
</dbReference>
<dbReference type="HOGENOM" id="CLU_001493_7_2_1"/>
<dbReference type="GO" id="GO:0004822">
    <property type="term" value="F:isoleucine-tRNA ligase activity"/>
    <property type="evidence" value="ECO:0007669"/>
    <property type="project" value="UniProtKB-EC"/>
</dbReference>
<comment type="similarity">
    <text evidence="1 9">Belongs to the class-I aminoacyl-tRNA synthetase family.</text>
</comment>
<evidence type="ECO:0000256" key="1">
    <source>
        <dbReference type="ARBA" id="ARBA00005594"/>
    </source>
</evidence>
<keyword evidence="7 9" id="KW-0030">Aminoacyl-tRNA synthetase</keyword>
<dbReference type="AlphaFoldDB" id="G8JQA0"/>
<dbReference type="InterPro" id="IPR002300">
    <property type="entry name" value="aa-tRNA-synth_Ia"/>
</dbReference>
<evidence type="ECO:0000259" key="11">
    <source>
        <dbReference type="Pfam" id="PF08264"/>
    </source>
</evidence>
<evidence type="ECO:0000256" key="8">
    <source>
        <dbReference type="ARBA" id="ARBA00032665"/>
    </source>
</evidence>
<dbReference type="Gene3D" id="3.40.50.620">
    <property type="entry name" value="HUPs"/>
    <property type="match status" value="2"/>
</dbReference>
<gene>
    <name evidence="12" type="ordered locus">Ecym_2538</name>
</gene>
<dbReference type="SUPFAM" id="SSF47323">
    <property type="entry name" value="Anticodon-binding domain of a subclass of class I aminoacyl-tRNA synthetases"/>
    <property type="match status" value="1"/>
</dbReference>
<dbReference type="Proteomes" id="UP000006790">
    <property type="component" value="Chromosome 2"/>
</dbReference>
<reference evidence="13" key="1">
    <citation type="journal article" date="2012" name="G3 (Bethesda)">
        <title>Pichia sorbitophila, an interspecies yeast hybrid reveals early steps of genome resolution following polyploidization.</title>
        <authorList>
            <person name="Leh Louis V."/>
            <person name="Despons L."/>
            <person name="Friedrich A."/>
            <person name="Martin T."/>
            <person name="Durrens P."/>
            <person name="Casaregola S."/>
            <person name="Neuveglise C."/>
            <person name="Fairhead C."/>
            <person name="Marck C."/>
            <person name="Cruz J.A."/>
            <person name="Straub M.L."/>
            <person name="Kugler V."/>
            <person name="Sacerdot C."/>
            <person name="Uzunov Z."/>
            <person name="Thierry A."/>
            <person name="Weiss S."/>
            <person name="Bleykasten C."/>
            <person name="De Montigny J."/>
            <person name="Jacques N."/>
            <person name="Jung P."/>
            <person name="Lemaire M."/>
            <person name="Mallet S."/>
            <person name="Morel G."/>
            <person name="Richard G.F."/>
            <person name="Sarkar A."/>
            <person name="Savel G."/>
            <person name="Schacherer J."/>
            <person name="Seret M.L."/>
            <person name="Talla E."/>
            <person name="Samson G."/>
            <person name="Jubin C."/>
            <person name="Poulain J."/>
            <person name="Vacherie B."/>
            <person name="Barbe V."/>
            <person name="Pelletier E."/>
            <person name="Sherman D.J."/>
            <person name="Westhof E."/>
            <person name="Weissenbach J."/>
            <person name="Baret P.V."/>
            <person name="Wincker P."/>
            <person name="Gaillardin C."/>
            <person name="Dujon B."/>
            <person name="Souciet J.L."/>
        </authorList>
    </citation>
    <scope>NUCLEOTIDE SEQUENCE [LARGE SCALE GENOMIC DNA]</scope>
    <source>
        <strain evidence="13">CBS 270.75 / DBVPG 7215 / KCTC 17166 / NRRL Y-17582</strain>
    </source>
</reference>
<accession>G8JQA0</accession>
<dbReference type="Pfam" id="PF08264">
    <property type="entry name" value="Anticodon_1"/>
    <property type="match status" value="1"/>
</dbReference>
<dbReference type="GeneID" id="11470697"/>
<dbReference type="KEGG" id="erc:Ecym_2538"/>
<evidence type="ECO:0000256" key="6">
    <source>
        <dbReference type="ARBA" id="ARBA00022917"/>
    </source>
</evidence>